<dbReference type="Gene3D" id="3.30.420.10">
    <property type="entry name" value="Ribonuclease H-like superfamily/Ribonuclease H"/>
    <property type="match status" value="1"/>
</dbReference>
<dbReference type="InterPro" id="IPR012337">
    <property type="entry name" value="RNaseH-like_sf"/>
</dbReference>
<gene>
    <name evidence="2" type="ORF">QVD17_15577</name>
</gene>
<evidence type="ECO:0000313" key="3">
    <source>
        <dbReference type="Proteomes" id="UP001229421"/>
    </source>
</evidence>
<sequence length="93" mass="10634">MKLDQAHVKGFGLVSTERISGNFRVALYLMGLWNELGRDQYKRFKPLVCYKGLCISFLTIKGTMQPTHYHGLLNQVGFSADELQELVYSLSYV</sequence>
<dbReference type="SUPFAM" id="SSF53098">
    <property type="entry name" value="Ribonuclease H-like"/>
    <property type="match status" value="1"/>
</dbReference>
<accession>A0AAD8KV64</accession>
<reference evidence="2" key="1">
    <citation type="journal article" date="2023" name="bioRxiv">
        <title>Improved chromosome-level genome assembly for marigold (Tagetes erecta).</title>
        <authorList>
            <person name="Jiang F."/>
            <person name="Yuan L."/>
            <person name="Wang S."/>
            <person name="Wang H."/>
            <person name="Xu D."/>
            <person name="Wang A."/>
            <person name="Fan W."/>
        </authorList>
    </citation>
    <scope>NUCLEOTIDE SEQUENCE</scope>
    <source>
        <strain evidence="2">WSJ</strain>
        <tissue evidence="2">Leaf</tissue>
    </source>
</reference>
<evidence type="ECO:0000313" key="2">
    <source>
        <dbReference type="EMBL" id="KAK1426897.1"/>
    </source>
</evidence>
<keyword evidence="3" id="KW-1185">Reference proteome</keyword>
<dbReference type="GO" id="GO:0003676">
    <property type="term" value="F:nucleic acid binding"/>
    <property type="evidence" value="ECO:0007669"/>
    <property type="project" value="InterPro"/>
</dbReference>
<organism evidence="2 3">
    <name type="scientific">Tagetes erecta</name>
    <name type="common">African marigold</name>
    <dbReference type="NCBI Taxonomy" id="13708"/>
    <lineage>
        <taxon>Eukaryota</taxon>
        <taxon>Viridiplantae</taxon>
        <taxon>Streptophyta</taxon>
        <taxon>Embryophyta</taxon>
        <taxon>Tracheophyta</taxon>
        <taxon>Spermatophyta</taxon>
        <taxon>Magnoliopsida</taxon>
        <taxon>eudicotyledons</taxon>
        <taxon>Gunneridae</taxon>
        <taxon>Pentapetalae</taxon>
        <taxon>asterids</taxon>
        <taxon>campanulids</taxon>
        <taxon>Asterales</taxon>
        <taxon>Asteraceae</taxon>
        <taxon>Asteroideae</taxon>
        <taxon>Heliantheae alliance</taxon>
        <taxon>Tageteae</taxon>
        <taxon>Tagetes</taxon>
    </lineage>
</organism>
<dbReference type="Proteomes" id="UP001229421">
    <property type="component" value="Unassembled WGS sequence"/>
</dbReference>
<protein>
    <recommendedName>
        <fullName evidence="1">Piwi domain-containing protein</fullName>
    </recommendedName>
</protein>
<proteinExistence type="predicted"/>
<dbReference type="AlphaFoldDB" id="A0AAD8KV64"/>
<feature type="domain" description="Piwi" evidence="1">
    <location>
        <begin position="55"/>
        <end position="93"/>
    </location>
</feature>
<dbReference type="EMBL" id="JAUHHV010000004">
    <property type="protein sequence ID" value="KAK1426897.1"/>
    <property type="molecule type" value="Genomic_DNA"/>
</dbReference>
<evidence type="ECO:0000259" key="1">
    <source>
        <dbReference type="Pfam" id="PF02171"/>
    </source>
</evidence>
<comment type="caution">
    <text evidence="2">The sequence shown here is derived from an EMBL/GenBank/DDBJ whole genome shotgun (WGS) entry which is preliminary data.</text>
</comment>
<name>A0AAD8KV64_TARER</name>
<dbReference type="InterPro" id="IPR036397">
    <property type="entry name" value="RNaseH_sf"/>
</dbReference>
<dbReference type="Pfam" id="PF02171">
    <property type="entry name" value="Piwi"/>
    <property type="match status" value="1"/>
</dbReference>
<dbReference type="InterPro" id="IPR003165">
    <property type="entry name" value="Piwi"/>
</dbReference>